<feature type="transmembrane region" description="Helical" evidence="5">
    <location>
        <begin position="69"/>
        <end position="88"/>
    </location>
</feature>
<keyword evidence="2" id="KW-0813">Transport</keyword>
<dbReference type="GO" id="GO:0015297">
    <property type="term" value="F:antiporter activity"/>
    <property type="evidence" value="ECO:0007669"/>
    <property type="project" value="UniProtKB-KW"/>
</dbReference>
<dbReference type="PANTHER" id="PTHR32507">
    <property type="entry name" value="NA(+)/H(+) ANTIPORTER 1"/>
    <property type="match status" value="1"/>
</dbReference>
<reference evidence="6 7" key="1">
    <citation type="submission" date="2016-10" db="EMBL/GenBank/DDBJ databases">
        <authorList>
            <person name="de Groot N.N."/>
        </authorList>
    </citation>
    <scope>NUCLEOTIDE SEQUENCE [LARGE SCALE GENOMIC DNA]</scope>
    <source>
        <strain evidence="6 7">DSM 19547</strain>
    </source>
</reference>
<feature type="transmembrane region" description="Helical" evidence="5">
    <location>
        <begin position="301"/>
        <end position="321"/>
    </location>
</feature>
<keyword evidence="7" id="KW-1185">Reference proteome</keyword>
<feature type="transmembrane region" description="Helical" evidence="5">
    <location>
        <begin position="249"/>
        <end position="272"/>
    </location>
</feature>
<accession>A0A1I5QSY8</accession>
<keyword evidence="5" id="KW-0472">Membrane</keyword>
<evidence type="ECO:0000256" key="3">
    <source>
        <dbReference type="ARBA" id="ARBA00022449"/>
    </source>
</evidence>
<dbReference type="PANTHER" id="PTHR32507:SF8">
    <property type="entry name" value="CNH1P"/>
    <property type="match status" value="1"/>
</dbReference>
<sequence length="421" mass="44604">MSLPLSLEPVQIAYLVIGFGLLALTLRPALTRYSWANLPLFYVLLGVGMALAGLPTLDPRLSQVQSAVVEHASELIVIVSLSGVGLAIDSRMTWHNWRAGFRLLLIAMPLTIACVYGLGVTLLGLGAAASMLLAASLAPTDPVLARSVQVGPPGGKETPMQVALTAEAGMNDGLAFPFVYLAITLAGLSAAAGPGDWAWGWLGYDVLYRVVAGWALGWACGMLISRLVFSPWGDARQGAWNSLAVMLSATLLAYGVAETLDAYGFLAVFAAARAGRSNARGTEDDRYHEFAHHGAEQFESILLVLLLLWFGMFVGSGALEGLTWEELAFAVLLIFVIRPLAGLLSLVGDPCDALSRRKVAFFGIRGMGTIFYVAYGLNAADIPHGGIIWRVVALCILLSIVVHGFASSVVVHEGEGGQARP</sequence>
<keyword evidence="5" id="KW-0812">Transmembrane</keyword>
<evidence type="ECO:0000313" key="7">
    <source>
        <dbReference type="Proteomes" id="UP000199356"/>
    </source>
</evidence>
<feature type="transmembrane region" description="Helical" evidence="5">
    <location>
        <begin position="206"/>
        <end position="229"/>
    </location>
</feature>
<evidence type="ECO:0000256" key="5">
    <source>
        <dbReference type="SAM" id="Phobius"/>
    </source>
</evidence>
<feature type="transmembrane region" description="Helical" evidence="5">
    <location>
        <begin position="100"/>
        <end position="133"/>
    </location>
</feature>
<evidence type="ECO:0000256" key="4">
    <source>
        <dbReference type="ARBA" id="ARBA00023065"/>
    </source>
</evidence>
<dbReference type="GO" id="GO:0006811">
    <property type="term" value="P:monoatomic ion transport"/>
    <property type="evidence" value="ECO:0007669"/>
    <property type="project" value="UniProtKB-KW"/>
</dbReference>
<feature type="transmembrane region" description="Helical" evidence="5">
    <location>
        <begin position="12"/>
        <end position="30"/>
    </location>
</feature>
<dbReference type="OrthoDB" id="9810860at2"/>
<evidence type="ECO:0000313" key="6">
    <source>
        <dbReference type="EMBL" id="SFP49375.1"/>
    </source>
</evidence>
<gene>
    <name evidence="6" type="ORF">SAMN04488047_10795</name>
</gene>
<keyword evidence="4" id="KW-0406">Ion transport</keyword>
<keyword evidence="5" id="KW-1133">Transmembrane helix</keyword>
<dbReference type="Proteomes" id="UP000199356">
    <property type="component" value="Unassembled WGS sequence"/>
</dbReference>
<protein>
    <submittedName>
        <fullName evidence="6">Sodium/proton antiporter, CPA1 family</fullName>
    </submittedName>
</protein>
<feature type="transmembrane region" description="Helical" evidence="5">
    <location>
        <begin position="174"/>
        <end position="194"/>
    </location>
</feature>
<feature type="transmembrane region" description="Helical" evidence="5">
    <location>
        <begin position="359"/>
        <end position="375"/>
    </location>
</feature>
<keyword evidence="3" id="KW-0050">Antiport</keyword>
<proteinExistence type="predicted"/>
<organism evidence="6 7">
    <name type="scientific">Tranquillimonas alkanivorans</name>
    <dbReference type="NCBI Taxonomy" id="441119"/>
    <lineage>
        <taxon>Bacteria</taxon>
        <taxon>Pseudomonadati</taxon>
        <taxon>Pseudomonadota</taxon>
        <taxon>Alphaproteobacteria</taxon>
        <taxon>Rhodobacterales</taxon>
        <taxon>Roseobacteraceae</taxon>
        <taxon>Tranquillimonas</taxon>
    </lineage>
</organism>
<dbReference type="EMBL" id="FOXA01000007">
    <property type="protein sequence ID" value="SFP49375.1"/>
    <property type="molecule type" value="Genomic_DNA"/>
</dbReference>
<comment type="subcellular location">
    <subcellularLocation>
        <location evidence="1">Cell membrane</location>
        <topology evidence="1">Multi-pass membrane protein</topology>
    </subcellularLocation>
</comment>
<feature type="transmembrane region" description="Helical" evidence="5">
    <location>
        <begin position="387"/>
        <end position="411"/>
    </location>
</feature>
<evidence type="ECO:0000256" key="2">
    <source>
        <dbReference type="ARBA" id="ARBA00022448"/>
    </source>
</evidence>
<feature type="transmembrane region" description="Helical" evidence="5">
    <location>
        <begin position="327"/>
        <end position="347"/>
    </location>
</feature>
<name>A0A1I5QSY8_9RHOB</name>
<dbReference type="GO" id="GO:0005886">
    <property type="term" value="C:plasma membrane"/>
    <property type="evidence" value="ECO:0007669"/>
    <property type="project" value="UniProtKB-SubCell"/>
</dbReference>
<evidence type="ECO:0000256" key="1">
    <source>
        <dbReference type="ARBA" id="ARBA00004651"/>
    </source>
</evidence>
<dbReference type="STRING" id="441119.SAMN04488047_10795"/>
<dbReference type="AlphaFoldDB" id="A0A1I5QSY8"/>
<feature type="transmembrane region" description="Helical" evidence="5">
    <location>
        <begin position="37"/>
        <end position="57"/>
    </location>
</feature>
<dbReference type="RefSeq" id="WP_093421376.1">
    <property type="nucleotide sequence ID" value="NZ_FOXA01000007.1"/>
</dbReference>